<comment type="subcellular location">
    <subcellularLocation>
        <location evidence="1 10">Cytoplasm</location>
    </subcellularLocation>
</comment>
<dbReference type="InterPro" id="IPR013805">
    <property type="entry name" value="GrpE_CC"/>
</dbReference>
<dbReference type="RefSeq" id="WP_013625588.1">
    <property type="nucleotide sequence ID" value="NC_015172.1"/>
</dbReference>
<reference evidence="15 16" key="1">
    <citation type="journal article" date="2011" name="Stand. Genomic Sci.">
        <title>Complete genome sequence of Syntrophobotulus glycolicus type strain (FlGlyR).</title>
        <authorList>
            <person name="Han C."/>
            <person name="Mwirichia R."/>
            <person name="Chertkov O."/>
            <person name="Held B."/>
            <person name="Lapidus A."/>
            <person name="Nolan M."/>
            <person name="Lucas S."/>
            <person name="Hammon N."/>
            <person name="Deshpande S."/>
            <person name="Cheng J.F."/>
            <person name="Tapia R."/>
            <person name="Goodwin L."/>
            <person name="Pitluck S."/>
            <person name="Huntemann M."/>
            <person name="Liolios K."/>
            <person name="Ivanova N."/>
            <person name="Pagani I."/>
            <person name="Mavromatis K."/>
            <person name="Ovchinikova G."/>
            <person name="Pati A."/>
            <person name="Chen A."/>
            <person name="Palaniappan K."/>
            <person name="Land M."/>
            <person name="Hauser L."/>
            <person name="Brambilla E.M."/>
            <person name="Rohde M."/>
            <person name="Spring S."/>
            <person name="Sikorski J."/>
            <person name="Goker M."/>
            <person name="Woyke T."/>
            <person name="Bristow J."/>
            <person name="Eisen J.A."/>
            <person name="Markowitz V."/>
            <person name="Hugenholtz P."/>
            <person name="Kyrpides N.C."/>
            <person name="Klenk H.P."/>
            <person name="Detter J.C."/>
        </authorList>
    </citation>
    <scope>NUCLEOTIDE SEQUENCE [LARGE SCALE GENOMIC DNA]</scope>
    <source>
        <strain evidence="16">DSM 8271 / FlGlyR</strain>
    </source>
</reference>
<dbReference type="KEGG" id="sgy:Sgly_2438"/>
<dbReference type="SUPFAM" id="SSF58014">
    <property type="entry name" value="Coiled-coil domain of nucleotide exchange factor GrpE"/>
    <property type="match status" value="1"/>
</dbReference>
<dbReference type="NCBIfam" id="NF010738">
    <property type="entry name" value="PRK14140.1"/>
    <property type="match status" value="1"/>
</dbReference>
<dbReference type="AlphaFoldDB" id="F0SVF0"/>
<dbReference type="GO" id="GO:0005737">
    <property type="term" value="C:cytoplasm"/>
    <property type="evidence" value="ECO:0007669"/>
    <property type="project" value="UniProtKB-SubCell"/>
</dbReference>
<evidence type="ECO:0000256" key="10">
    <source>
        <dbReference type="HAMAP-Rule" id="MF_01151"/>
    </source>
</evidence>
<dbReference type="Proteomes" id="UP000007488">
    <property type="component" value="Chromosome"/>
</dbReference>
<keyword evidence="5 10" id="KW-0346">Stress response</keyword>
<dbReference type="GO" id="GO:0051082">
    <property type="term" value="F:unfolded protein binding"/>
    <property type="evidence" value="ECO:0007669"/>
    <property type="project" value="TreeGrafter"/>
</dbReference>
<evidence type="ECO:0000256" key="1">
    <source>
        <dbReference type="ARBA" id="ARBA00004496"/>
    </source>
</evidence>
<gene>
    <name evidence="10" type="primary">grpE</name>
    <name evidence="15" type="ordered locus">Sgly_2438</name>
</gene>
<evidence type="ECO:0000313" key="15">
    <source>
        <dbReference type="EMBL" id="ADY56723.1"/>
    </source>
</evidence>
<comment type="subunit">
    <text evidence="3 10">Homodimer.</text>
</comment>
<dbReference type="PANTHER" id="PTHR21237">
    <property type="entry name" value="GRPE PROTEIN"/>
    <property type="match status" value="1"/>
</dbReference>
<keyword evidence="16" id="KW-1185">Reference proteome</keyword>
<feature type="compositionally biased region" description="Basic and acidic residues" evidence="14">
    <location>
        <begin position="1"/>
        <end position="10"/>
    </location>
</feature>
<feature type="compositionally biased region" description="Basic and acidic residues" evidence="14">
    <location>
        <begin position="17"/>
        <end position="29"/>
    </location>
</feature>
<dbReference type="PRINTS" id="PR00773">
    <property type="entry name" value="GRPEPROTEIN"/>
</dbReference>
<comment type="similarity">
    <text evidence="2 10 12">Belongs to the GrpE family.</text>
</comment>
<protein>
    <recommendedName>
        <fullName evidence="8 10">Protein GrpE</fullName>
    </recommendedName>
    <alternativeName>
        <fullName evidence="9 10">HSP-70 cofactor</fullName>
    </alternativeName>
</protein>
<evidence type="ECO:0000256" key="5">
    <source>
        <dbReference type="ARBA" id="ARBA00023016"/>
    </source>
</evidence>
<dbReference type="eggNOG" id="COG0576">
    <property type="taxonomic scope" value="Bacteria"/>
</dbReference>
<sequence>MSEEKRKDPESLNNEDAAERPESDFPEEFRVELEEYKSKSEEYYEMLQRMKAEFDNFRKRTQKEKEENAKYASEEVIVSLLPVLDNLERAIESSKVNRDFDTFSHGVDMILRQFVKVMEGHGLAAIEALGRDFDPNLHEALIQEESEHDENIILEELQKGYLLKEKVIRPSMVKVSK</sequence>
<dbReference type="SUPFAM" id="SSF51064">
    <property type="entry name" value="Head domain of nucleotide exchange factor GrpE"/>
    <property type="match status" value="1"/>
</dbReference>
<dbReference type="InterPro" id="IPR009012">
    <property type="entry name" value="GrpE_head"/>
</dbReference>
<organism evidence="15 16">
    <name type="scientific">Syntrophobotulus glycolicus (strain DSM 8271 / FlGlyR)</name>
    <dbReference type="NCBI Taxonomy" id="645991"/>
    <lineage>
        <taxon>Bacteria</taxon>
        <taxon>Bacillati</taxon>
        <taxon>Bacillota</taxon>
        <taxon>Clostridia</taxon>
        <taxon>Eubacteriales</taxon>
        <taxon>Desulfitobacteriaceae</taxon>
        <taxon>Syntrophobotulus</taxon>
    </lineage>
</organism>
<dbReference type="PANTHER" id="PTHR21237:SF23">
    <property type="entry name" value="GRPE PROTEIN HOMOLOG, MITOCHONDRIAL"/>
    <property type="match status" value="1"/>
</dbReference>
<evidence type="ECO:0000256" key="9">
    <source>
        <dbReference type="ARBA" id="ARBA00076414"/>
    </source>
</evidence>
<dbReference type="GO" id="GO:0051087">
    <property type="term" value="F:protein-folding chaperone binding"/>
    <property type="evidence" value="ECO:0007669"/>
    <property type="project" value="InterPro"/>
</dbReference>
<evidence type="ECO:0000256" key="2">
    <source>
        <dbReference type="ARBA" id="ARBA00009054"/>
    </source>
</evidence>
<reference evidence="16" key="2">
    <citation type="submission" date="2011-02" db="EMBL/GenBank/DDBJ databases">
        <title>The complete genome of Syntrophobotulus glycolicus DSM 8271.</title>
        <authorList>
            <person name="Lucas S."/>
            <person name="Copeland A."/>
            <person name="Lapidus A."/>
            <person name="Bruce D."/>
            <person name="Goodwin L."/>
            <person name="Pitluck S."/>
            <person name="Kyrpides N."/>
            <person name="Mavromatis K."/>
            <person name="Pagani I."/>
            <person name="Ivanova N."/>
            <person name="Mikhailova N."/>
            <person name="Chertkov O."/>
            <person name="Held B."/>
            <person name="Detter J.C."/>
            <person name="Tapia R."/>
            <person name="Han C."/>
            <person name="Land M."/>
            <person name="Hauser L."/>
            <person name="Markowitz V."/>
            <person name="Cheng J.-F."/>
            <person name="Hugenholtz P."/>
            <person name="Woyke T."/>
            <person name="Wu D."/>
            <person name="Spring S."/>
            <person name="Schroeder M."/>
            <person name="Brambilla E."/>
            <person name="Klenk H.-P."/>
            <person name="Eisen J.A."/>
        </authorList>
    </citation>
    <scope>NUCLEOTIDE SEQUENCE [LARGE SCALE GENOMIC DNA]</scope>
    <source>
        <strain evidence="16">DSM 8271 / FlGlyR</strain>
    </source>
</reference>
<accession>F0SVF0</accession>
<keyword evidence="6 10" id="KW-0143">Chaperone</keyword>
<keyword evidence="4 10" id="KW-0963">Cytoplasm</keyword>
<dbReference type="FunFam" id="2.30.22.10:FF:000001">
    <property type="entry name" value="Protein GrpE"/>
    <property type="match status" value="1"/>
</dbReference>
<dbReference type="EMBL" id="CP002547">
    <property type="protein sequence ID" value="ADY56723.1"/>
    <property type="molecule type" value="Genomic_DNA"/>
</dbReference>
<evidence type="ECO:0000256" key="13">
    <source>
        <dbReference type="SAM" id="Coils"/>
    </source>
</evidence>
<name>F0SVF0_SYNGF</name>
<evidence type="ECO:0000256" key="7">
    <source>
        <dbReference type="ARBA" id="ARBA00053401"/>
    </source>
</evidence>
<evidence type="ECO:0000256" key="3">
    <source>
        <dbReference type="ARBA" id="ARBA00011738"/>
    </source>
</evidence>
<feature type="region of interest" description="Disordered" evidence="14">
    <location>
        <begin position="1"/>
        <end position="29"/>
    </location>
</feature>
<keyword evidence="13" id="KW-0175">Coiled coil</keyword>
<dbReference type="Gene3D" id="2.30.22.10">
    <property type="entry name" value="Head domain of nucleotide exchange factor GrpE"/>
    <property type="match status" value="1"/>
</dbReference>
<dbReference type="Gene3D" id="3.90.20.20">
    <property type="match status" value="1"/>
</dbReference>
<evidence type="ECO:0000256" key="14">
    <source>
        <dbReference type="SAM" id="MobiDB-lite"/>
    </source>
</evidence>
<evidence type="ECO:0000256" key="4">
    <source>
        <dbReference type="ARBA" id="ARBA00022490"/>
    </source>
</evidence>
<evidence type="ECO:0000256" key="8">
    <source>
        <dbReference type="ARBA" id="ARBA00072274"/>
    </source>
</evidence>
<proteinExistence type="inferred from homology"/>
<comment type="function">
    <text evidence="7 10 11">Participates actively in the response to hyperosmotic and heat shock by preventing the aggregation of stress-denatured proteins, in association with DnaK and GrpE. It is the nucleotide exchange factor for DnaK and may function as a thermosensor. Unfolded proteins bind initially to DnaJ; upon interaction with the DnaJ-bound protein, DnaK hydrolyzes its bound ATP, resulting in the formation of a stable complex. GrpE releases ADP from DnaK; ATP binding to DnaK triggers the release of the substrate protein, thus completing the reaction cycle. Several rounds of ATP-dependent interactions between DnaJ, DnaK and GrpE are required for fully efficient folding.</text>
</comment>
<evidence type="ECO:0000256" key="11">
    <source>
        <dbReference type="RuleBase" id="RU000639"/>
    </source>
</evidence>
<dbReference type="InterPro" id="IPR000740">
    <property type="entry name" value="GrpE"/>
</dbReference>
<feature type="coiled-coil region" evidence="13">
    <location>
        <begin position="33"/>
        <end position="67"/>
    </location>
</feature>
<dbReference type="Pfam" id="PF01025">
    <property type="entry name" value="GrpE"/>
    <property type="match status" value="1"/>
</dbReference>
<dbReference type="GO" id="GO:0042803">
    <property type="term" value="F:protein homodimerization activity"/>
    <property type="evidence" value="ECO:0007669"/>
    <property type="project" value="InterPro"/>
</dbReference>
<dbReference type="PROSITE" id="PS01071">
    <property type="entry name" value="GRPE"/>
    <property type="match status" value="1"/>
</dbReference>
<evidence type="ECO:0000256" key="12">
    <source>
        <dbReference type="RuleBase" id="RU004478"/>
    </source>
</evidence>
<dbReference type="GO" id="GO:0000774">
    <property type="term" value="F:adenyl-nucleotide exchange factor activity"/>
    <property type="evidence" value="ECO:0007669"/>
    <property type="project" value="InterPro"/>
</dbReference>
<dbReference type="STRING" id="645991.Sgly_2438"/>
<dbReference type="HAMAP" id="MF_01151">
    <property type="entry name" value="GrpE"/>
    <property type="match status" value="1"/>
</dbReference>
<dbReference type="GO" id="GO:0006457">
    <property type="term" value="P:protein folding"/>
    <property type="evidence" value="ECO:0007669"/>
    <property type="project" value="InterPro"/>
</dbReference>
<dbReference type="CDD" id="cd00446">
    <property type="entry name" value="GrpE"/>
    <property type="match status" value="1"/>
</dbReference>
<dbReference type="HOGENOM" id="CLU_057217_5_2_9"/>
<evidence type="ECO:0000256" key="6">
    <source>
        <dbReference type="ARBA" id="ARBA00023186"/>
    </source>
</evidence>
<evidence type="ECO:0000313" key="16">
    <source>
        <dbReference type="Proteomes" id="UP000007488"/>
    </source>
</evidence>